<sequence length="31" mass="3544">TAHIFVGSKAPWYAILDDLPQYQEHVTQGEE</sequence>
<dbReference type="SUPFAM" id="SSF51316">
    <property type="entry name" value="Mss4-like"/>
    <property type="match status" value="1"/>
</dbReference>
<organism evidence="1 2">
    <name type="scientific">Chiloscyllium punctatum</name>
    <name type="common">Brownbanded bambooshark</name>
    <name type="synonym">Hemiscyllium punctatum</name>
    <dbReference type="NCBI Taxonomy" id="137246"/>
    <lineage>
        <taxon>Eukaryota</taxon>
        <taxon>Metazoa</taxon>
        <taxon>Chordata</taxon>
        <taxon>Craniata</taxon>
        <taxon>Vertebrata</taxon>
        <taxon>Chondrichthyes</taxon>
        <taxon>Elasmobranchii</taxon>
        <taxon>Galeomorphii</taxon>
        <taxon>Galeoidea</taxon>
        <taxon>Orectolobiformes</taxon>
        <taxon>Hemiscylliidae</taxon>
        <taxon>Chiloscyllium</taxon>
    </lineage>
</organism>
<proteinExistence type="predicted"/>
<evidence type="ECO:0000313" key="2">
    <source>
        <dbReference type="Proteomes" id="UP000287033"/>
    </source>
</evidence>
<reference evidence="1 2" key="1">
    <citation type="journal article" date="2018" name="Nat. Ecol. Evol.">
        <title>Shark genomes provide insights into elasmobranch evolution and the origin of vertebrates.</title>
        <authorList>
            <person name="Hara Y"/>
            <person name="Yamaguchi K"/>
            <person name="Onimaru K"/>
            <person name="Kadota M"/>
            <person name="Koyanagi M"/>
            <person name="Keeley SD"/>
            <person name="Tatsumi K"/>
            <person name="Tanaka K"/>
            <person name="Motone F"/>
            <person name="Kageyama Y"/>
            <person name="Nozu R"/>
            <person name="Adachi N"/>
            <person name="Nishimura O"/>
            <person name="Nakagawa R"/>
            <person name="Tanegashima C"/>
            <person name="Kiyatake I"/>
            <person name="Matsumoto R"/>
            <person name="Murakumo K"/>
            <person name="Nishida K"/>
            <person name="Terakita A"/>
            <person name="Kuratani S"/>
            <person name="Sato K"/>
            <person name="Hyodo S Kuraku.S."/>
        </authorList>
    </citation>
    <scope>NUCLEOTIDE SEQUENCE [LARGE SCALE GENOMIC DNA]</scope>
</reference>
<dbReference type="OrthoDB" id="496981at2759"/>
<dbReference type="AlphaFoldDB" id="A0A401TQ22"/>
<dbReference type="EMBL" id="BEZZ01141329">
    <property type="protein sequence ID" value="GCC44780.1"/>
    <property type="molecule type" value="Genomic_DNA"/>
</dbReference>
<dbReference type="InterPro" id="IPR011057">
    <property type="entry name" value="Mss4-like_sf"/>
</dbReference>
<dbReference type="Proteomes" id="UP000287033">
    <property type="component" value="Unassembled WGS sequence"/>
</dbReference>
<gene>
    <name evidence="1" type="ORF">chiPu_0028828</name>
</gene>
<accession>A0A401TQ22</accession>
<evidence type="ECO:0000313" key="1">
    <source>
        <dbReference type="EMBL" id="GCC44780.1"/>
    </source>
</evidence>
<comment type="caution">
    <text evidence="1">The sequence shown here is derived from an EMBL/GenBank/DDBJ whole genome shotgun (WGS) entry which is preliminary data.</text>
</comment>
<feature type="non-terminal residue" evidence="1">
    <location>
        <position position="1"/>
    </location>
</feature>
<protein>
    <recommendedName>
        <fullName evidence="3">GFA family protein</fullName>
    </recommendedName>
</protein>
<evidence type="ECO:0008006" key="3">
    <source>
        <dbReference type="Google" id="ProtNLM"/>
    </source>
</evidence>
<keyword evidence="2" id="KW-1185">Reference proteome</keyword>
<name>A0A401TQ22_CHIPU</name>